<organism evidence="2 3">
    <name type="scientific">Caenorhabditis japonica</name>
    <dbReference type="NCBI Taxonomy" id="281687"/>
    <lineage>
        <taxon>Eukaryota</taxon>
        <taxon>Metazoa</taxon>
        <taxon>Ecdysozoa</taxon>
        <taxon>Nematoda</taxon>
        <taxon>Chromadorea</taxon>
        <taxon>Rhabditida</taxon>
        <taxon>Rhabditina</taxon>
        <taxon>Rhabditomorpha</taxon>
        <taxon>Rhabditoidea</taxon>
        <taxon>Rhabditidae</taxon>
        <taxon>Peloderinae</taxon>
        <taxon>Caenorhabditis</taxon>
    </lineage>
</organism>
<accession>A0A8R1IGA8</accession>
<reference evidence="2" key="2">
    <citation type="submission" date="2022-06" db="UniProtKB">
        <authorList>
            <consortium name="EnsemblMetazoa"/>
        </authorList>
    </citation>
    <scope>IDENTIFICATION</scope>
    <source>
        <strain evidence="2">DF5081</strain>
    </source>
</reference>
<evidence type="ECO:0000256" key="1">
    <source>
        <dbReference type="SAM" id="MobiDB-lite"/>
    </source>
</evidence>
<feature type="region of interest" description="Disordered" evidence="1">
    <location>
        <begin position="1"/>
        <end position="22"/>
    </location>
</feature>
<evidence type="ECO:0000313" key="2">
    <source>
        <dbReference type="EnsemblMetazoa" id="CJA35576.1"/>
    </source>
</evidence>
<dbReference type="AlphaFoldDB" id="A0A8R1IGA8"/>
<name>A0A8R1IGA8_CAEJA</name>
<sequence length="142" mass="15350">MFGRSTTDTEITEASYGPKNRRKGNDFHIGSLNVRSISDQSKAEAFDLLAVNSGCKVIALQETKRKEGEWVLSISILDTANQAAPSYTIPSDSGPCSSCLEYANSSAAVPEVAPEGLIVDEDFDRILDVVGPSFRRTTAWSC</sequence>
<reference evidence="3" key="1">
    <citation type="submission" date="2010-08" db="EMBL/GenBank/DDBJ databases">
        <authorList>
            <consortium name="Caenorhabditis japonica Sequencing Consortium"/>
            <person name="Wilson R.K."/>
        </authorList>
    </citation>
    <scope>NUCLEOTIDE SEQUENCE [LARGE SCALE GENOMIC DNA]</scope>
    <source>
        <strain evidence="3">DF5081</strain>
    </source>
</reference>
<protein>
    <submittedName>
        <fullName evidence="2">Uncharacterized protein</fullName>
    </submittedName>
</protein>
<keyword evidence="3" id="KW-1185">Reference proteome</keyword>
<dbReference type="EnsemblMetazoa" id="CJA35576.1">
    <property type="protein sequence ID" value="CJA35576.1"/>
    <property type="gene ID" value="WBGene00211423"/>
</dbReference>
<evidence type="ECO:0000313" key="3">
    <source>
        <dbReference type="Proteomes" id="UP000005237"/>
    </source>
</evidence>
<proteinExistence type="predicted"/>
<dbReference type="Proteomes" id="UP000005237">
    <property type="component" value="Unassembled WGS sequence"/>
</dbReference>